<reference evidence="2" key="1">
    <citation type="journal article" date="2015" name="Nature">
        <title>Complex archaea that bridge the gap between prokaryotes and eukaryotes.</title>
        <authorList>
            <person name="Spang A."/>
            <person name="Saw J.H."/>
            <person name="Jorgensen S.L."/>
            <person name="Zaremba-Niedzwiedzka K."/>
            <person name="Martijn J."/>
            <person name="Lind A.E."/>
            <person name="van Eijk R."/>
            <person name="Schleper C."/>
            <person name="Guy L."/>
            <person name="Ettema T.J."/>
        </authorList>
    </citation>
    <scope>NUCLEOTIDE SEQUENCE</scope>
</reference>
<dbReference type="PROSITE" id="PS50263">
    <property type="entry name" value="CN_HYDROLASE"/>
    <property type="match status" value="1"/>
</dbReference>
<protein>
    <recommendedName>
        <fullName evidence="1">CN hydrolase domain-containing protein</fullName>
    </recommendedName>
</protein>
<evidence type="ECO:0000259" key="1">
    <source>
        <dbReference type="PROSITE" id="PS50263"/>
    </source>
</evidence>
<name>A0A0F9A7R3_9ZZZZ</name>
<comment type="caution">
    <text evidence="2">The sequence shown here is derived from an EMBL/GenBank/DDBJ whole genome shotgun (WGS) entry which is preliminary data.</text>
</comment>
<evidence type="ECO:0000313" key="2">
    <source>
        <dbReference type="EMBL" id="KKK74599.1"/>
    </source>
</evidence>
<dbReference type="AlphaFoldDB" id="A0A0F9A7R3"/>
<feature type="domain" description="CN hydrolase" evidence="1">
    <location>
        <begin position="4"/>
        <end position="83"/>
    </location>
</feature>
<sequence>MGVLPVAAVQLDIVWENPTANLAHAAILVQEAANAGARLVVLPEMFATGFSVNYPSLKEGACPSGGVPATSGREEKLLTRHLC</sequence>
<dbReference type="Pfam" id="PF00795">
    <property type="entry name" value="CN_hydrolase"/>
    <property type="match status" value="1"/>
</dbReference>
<dbReference type="EMBL" id="LAZR01056242">
    <property type="protein sequence ID" value="KKK74599.1"/>
    <property type="molecule type" value="Genomic_DNA"/>
</dbReference>
<dbReference type="InterPro" id="IPR036526">
    <property type="entry name" value="C-N_Hydrolase_sf"/>
</dbReference>
<proteinExistence type="predicted"/>
<dbReference type="SUPFAM" id="SSF56317">
    <property type="entry name" value="Carbon-nitrogen hydrolase"/>
    <property type="match status" value="1"/>
</dbReference>
<dbReference type="Gene3D" id="3.60.110.10">
    <property type="entry name" value="Carbon-nitrogen hydrolase"/>
    <property type="match status" value="1"/>
</dbReference>
<organism evidence="2">
    <name type="scientific">marine sediment metagenome</name>
    <dbReference type="NCBI Taxonomy" id="412755"/>
    <lineage>
        <taxon>unclassified sequences</taxon>
        <taxon>metagenomes</taxon>
        <taxon>ecological metagenomes</taxon>
    </lineage>
</organism>
<accession>A0A0F9A7R3</accession>
<gene>
    <name evidence="2" type="ORF">LCGC14_2882170</name>
</gene>
<dbReference type="InterPro" id="IPR003010">
    <property type="entry name" value="C-N_Hydrolase"/>
</dbReference>